<sequence>MGENNDLIKLYSARILELAADIPHTERLENPDATAKRRSPLCGSTVTVDVALKDGHVVDFGQDVKACALGQAAASVVGANIIGCTRDQIERARDELKAMLKSDGPAPQAPFDGLEVLRPAREYKNRHASIMLALEATLDAIDKAREEASCA</sequence>
<dbReference type="Gene3D" id="3.90.1010.10">
    <property type="match status" value="1"/>
</dbReference>
<reference evidence="1 2" key="1">
    <citation type="submission" date="2020-01" db="EMBL/GenBank/DDBJ databases">
        <authorList>
            <person name="Chen S."/>
        </authorList>
    </citation>
    <scope>NUCLEOTIDE SEQUENCE [LARGE SCALE GENOMIC DNA]</scope>
    <source>
        <strain evidence="1 2">GS-10</strain>
    </source>
</reference>
<gene>
    <name evidence="1" type="ORF">GR167_00925</name>
</gene>
<dbReference type="GO" id="GO:0005506">
    <property type="term" value="F:iron ion binding"/>
    <property type="evidence" value="ECO:0007669"/>
    <property type="project" value="InterPro"/>
</dbReference>
<organism evidence="1 2">
    <name type="scientific">Thalassovita mangrovi</name>
    <dbReference type="NCBI Taxonomy" id="2692236"/>
    <lineage>
        <taxon>Bacteria</taxon>
        <taxon>Pseudomonadati</taxon>
        <taxon>Pseudomonadota</taxon>
        <taxon>Alphaproteobacteria</taxon>
        <taxon>Rhodobacterales</taxon>
        <taxon>Roseobacteraceae</taxon>
        <taxon>Thalassovita</taxon>
    </lineage>
</organism>
<dbReference type="InterPro" id="IPR002871">
    <property type="entry name" value="NIF_FeS_clus_asmbl_NifU_N"/>
</dbReference>
<name>A0A6L8LL54_9RHOB</name>
<dbReference type="AlphaFoldDB" id="A0A6L8LL54"/>
<dbReference type="EMBL" id="WWEN01000001">
    <property type="protein sequence ID" value="MYM53849.1"/>
    <property type="molecule type" value="Genomic_DNA"/>
</dbReference>
<protein>
    <submittedName>
        <fullName evidence="1">Iron-sulfur cluster assembly scaffold protein</fullName>
    </submittedName>
</protein>
<comment type="caution">
    <text evidence="1">The sequence shown here is derived from an EMBL/GenBank/DDBJ whole genome shotgun (WGS) entry which is preliminary data.</text>
</comment>
<dbReference type="GO" id="GO:0051536">
    <property type="term" value="F:iron-sulfur cluster binding"/>
    <property type="evidence" value="ECO:0007669"/>
    <property type="project" value="InterPro"/>
</dbReference>
<dbReference type="GO" id="GO:0016226">
    <property type="term" value="P:iron-sulfur cluster assembly"/>
    <property type="evidence" value="ECO:0007669"/>
    <property type="project" value="InterPro"/>
</dbReference>
<accession>A0A6L8LL54</accession>
<proteinExistence type="predicted"/>
<evidence type="ECO:0000313" key="1">
    <source>
        <dbReference type="EMBL" id="MYM53849.1"/>
    </source>
</evidence>
<evidence type="ECO:0000313" key="2">
    <source>
        <dbReference type="Proteomes" id="UP000479043"/>
    </source>
</evidence>
<keyword evidence="2" id="KW-1185">Reference proteome</keyword>
<dbReference type="CDD" id="cd06664">
    <property type="entry name" value="IscU_like"/>
    <property type="match status" value="1"/>
</dbReference>
<dbReference type="RefSeq" id="WP_160971562.1">
    <property type="nucleotide sequence ID" value="NZ_WWEN01000001.1"/>
</dbReference>
<dbReference type="Proteomes" id="UP000479043">
    <property type="component" value="Unassembled WGS sequence"/>
</dbReference>
<dbReference type="SUPFAM" id="SSF82649">
    <property type="entry name" value="SufE/NifU"/>
    <property type="match status" value="1"/>
</dbReference>